<evidence type="ECO:0000313" key="2">
    <source>
        <dbReference type="Proteomes" id="UP000623467"/>
    </source>
</evidence>
<comment type="caution">
    <text evidence="1">The sequence shown here is derived from an EMBL/GenBank/DDBJ whole genome shotgun (WGS) entry which is preliminary data.</text>
</comment>
<evidence type="ECO:0000313" key="1">
    <source>
        <dbReference type="EMBL" id="KAF7346027.1"/>
    </source>
</evidence>
<gene>
    <name evidence="1" type="ORF">MSAN_01828600</name>
</gene>
<name>A0A8H6XT96_9AGAR</name>
<dbReference type="EMBL" id="JACAZH010000019">
    <property type="protein sequence ID" value="KAF7346027.1"/>
    <property type="molecule type" value="Genomic_DNA"/>
</dbReference>
<protein>
    <submittedName>
        <fullName evidence="1">Uncharacterized protein</fullName>
    </submittedName>
</protein>
<organism evidence="1 2">
    <name type="scientific">Mycena sanguinolenta</name>
    <dbReference type="NCBI Taxonomy" id="230812"/>
    <lineage>
        <taxon>Eukaryota</taxon>
        <taxon>Fungi</taxon>
        <taxon>Dikarya</taxon>
        <taxon>Basidiomycota</taxon>
        <taxon>Agaricomycotina</taxon>
        <taxon>Agaricomycetes</taxon>
        <taxon>Agaricomycetidae</taxon>
        <taxon>Agaricales</taxon>
        <taxon>Marasmiineae</taxon>
        <taxon>Mycenaceae</taxon>
        <taxon>Mycena</taxon>
    </lineage>
</organism>
<proteinExistence type="predicted"/>
<dbReference type="OrthoDB" id="3014470at2759"/>
<accession>A0A8H6XT96</accession>
<keyword evidence="2" id="KW-1185">Reference proteome</keyword>
<dbReference type="AlphaFoldDB" id="A0A8H6XT96"/>
<dbReference type="Proteomes" id="UP000623467">
    <property type="component" value="Unassembled WGS sequence"/>
</dbReference>
<reference evidence="1" key="1">
    <citation type="submission" date="2020-05" db="EMBL/GenBank/DDBJ databases">
        <title>Mycena genomes resolve the evolution of fungal bioluminescence.</title>
        <authorList>
            <person name="Tsai I.J."/>
        </authorList>
    </citation>
    <scope>NUCLEOTIDE SEQUENCE</scope>
    <source>
        <strain evidence="1">160909Yilan</strain>
    </source>
</reference>
<sequence>MWSAQCTQCAHCASWVASRWDAFRRENVPLYLVIHPIRARSSVMHASIRGLRTSHLLSIPMTVTICAAGELAALPAVQASLLLPVLGSLPHCACAELPWPRMLLSQTTCMISILLSFTLYLTNLLSVTVPTRAPAAPPPNLPHSTHTAGGPAMDAFDGVLPPVAGNAGTQRAASAVRSLRNGPFAAALGSHHGARTPYPENSVWATSTPQVEILVVCWPLVLPGSEYHLSTATDPTPRIAIQNERAKVYANHLNEAKLILKVKIPQRELIPPAEFFAKSKSF</sequence>